<name>A0ABW1X391_9ACTN</name>
<accession>A0ABW1X391</accession>
<evidence type="ECO:0000313" key="3">
    <source>
        <dbReference type="Proteomes" id="UP001596266"/>
    </source>
</evidence>
<gene>
    <name evidence="2" type="ORF">ACFP57_06635</name>
</gene>
<feature type="transmembrane region" description="Helical" evidence="1">
    <location>
        <begin position="30"/>
        <end position="47"/>
    </location>
</feature>
<dbReference type="Proteomes" id="UP001596266">
    <property type="component" value="Unassembled WGS sequence"/>
</dbReference>
<evidence type="ECO:0000313" key="2">
    <source>
        <dbReference type="EMBL" id="MFC6396662.1"/>
    </source>
</evidence>
<protein>
    <recommendedName>
        <fullName evidence="4">DUF4129 domain-containing protein</fullName>
    </recommendedName>
</protein>
<evidence type="ECO:0008006" key="4">
    <source>
        <dbReference type="Google" id="ProtNLM"/>
    </source>
</evidence>
<keyword evidence="3" id="KW-1185">Reference proteome</keyword>
<keyword evidence="1" id="KW-0812">Transmembrane</keyword>
<evidence type="ECO:0000256" key="1">
    <source>
        <dbReference type="SAM" id="Phobius"/>
    </source>
</evidence>
<reference evidence="3" key="1">
    <citation type="journal article" date="2019" name="Int. J. Syst. Evol. Microbiol.">
        <title>The Global Catalogue of Microorganisms (GCM) 10K type strain sequencing project: providing services to taxonomists for standard genome sequencing and annotation.</title>
        <authorList>
            <consortium name="The Broad Institute Genomics Platform"/>
            <consortium name="The Broad Institute Genome Sequencing Center for Infectious Disease"/>
            <person name="Wu L."/>
            <person name="Ma J."/>
        </authorList>
    </citation>
    <scope>NUCLEOTIDE SEQUENCE [LARGE SCALE GENOMIC DNA]</scope>
    <source>
        <strain evidence="3">CGMCC 1.15277</strain>
    </source>
</reference>
<sequence length="156" mass="17459">MSTRHAMAAWLGGLGVGWLVLWLLGVAVRWPWLVAVALAGLLLRWVWDLLPAGQRVEWPPPTRPGAQRWFGIDPLVRRLSHEVQAAGLESHGSDVLRTRLLAETGRRLVEHHGADPATPLARGPELLGDQTWKLLTTRRRLNSDQLSAVTRRIEDL</sequence>
<dbReference type="RefSeq" id="WP_343884354.1">
    <property type="nucleotide sequence ID" value="NZ_BAAAKI010000001.1"/>
</dbReference>
<proteinExistence type="predicted"/>
<keyword evidence="1" id="KW-0472">Membrane</keyword>
<keyword evidence="1" id="KW-1133">Transmembrane helix</keyword>
<feature type="transmembrane region" description="Helical" evidence="1">
    <location>
        <begin position="7"/>
        <end position="24"/>
    </location>
</feature>
<organism evidence="2 3">
    <name type="scientific">Luteococcus sanguinis</name>
    <dbReference type="NCBI Taxonomy" id="174038"/>
    <lineage>
        <taxon>Bacteria</taxon>
        <taxon>Bacillati</taxon>
        <taxon>Actinomycetota</taxon>
        <taxon>Actinomycetes</taxon>
        <taxon>Propionibacteriales</taxon>
        <taxon>Propionibacteriaceae</taxon>
        <taxon>Luteococcus</taxon>
    </lineage>
</organism>
<dbReference type="EMBL" id="JBHSUA010000015">
    <property type="protein sequence ID" value="MFC6396662.1"/>
    <property type="molecule type" value="Genomic_DNA"/>
</dbReference>
<comment type="caution">
    <text evidence="2">The sequence shown here is derived from an EMBL/GenBank/DDBJ whole genome shotgun (WGS) entry which is preliminary data.</text>
</comment>